<feature type="transmembrane region" description="Helical" evidence="10">
    <location>
        <begin position="14"/>
        <end position="40"/>
    </location>
</feature>
<comment type="caution">
    <text evidence="11">The sequence shown here is derived from an EMBL/GenBank/DDBJ whole genome shotgun (WGS) entry which is preliminary data.</text>
</comment>
<evidence type="ECO:0000256" key="10">
    <source>
        <dbReference type="SAM" id="Phobius"/>
    </source>
</evidence>
<comment type="similarity">
    <text evidence="2">Belongs to the GSP M family.</text>
</comment>
<evidence type="ECO:0000256" key="9">
    <source>
        <dbReference type="ARBA" id="ARBA00023136"/>
    </source>
</evidence>
<name>A0A917NBT0_9GAMM</name>
<comment type="subcellular location">
    <subcellularLocation>
        <location evidence="1">Cell inner membrane</location>
        <topology evidence="1">Single-pass membrane protein</topology>
    </subcellularLocation>
</comment>
<keyword evidence="6 10" id="KW-0812">Transmembrane</keyword>
<keyword evidence="4" id="KW-1003">Cell membrane</keyword>
<keyword evidence="7" id="KW-0653">Protein transport</keyword>
<dbReference type="Pfam" id="PF04612">
    <property type="entry name" value="T2SSM"/>
    <property type="match status" value="1"/>
</dbReference>
<evidence type="ECO:0000256" key="6">
    <source>
        <dbReference type="ARBA" id="ARBA00022692"/>
    </source>
</evidence>
<evidence type="ECO:0000313" key="12">
    <source>
        <dbReference type="Proteomes" id="UP000630149"/>
    </source>
</evidence>
<evidence type="ECO:0000256" key="2">
    <source>
        <dbReference type="ARBA" id="ARBA00010637"/>
    </source>
</evidence>
<organism evidence="11 12">
    <name type="scientific">Legionella impletisoli</name>
    <dbReference type="NCBI Taxonomy" id="343510"/>
    <lineage>
        <taxon>Bacteria</taxon>
        <taxon>Pseudomonadati</taxon>
        <taxon>Pseudomonadota</taxon>
        <taxon>Gammaproteobacteria</taxon>
        <taxon>Legionellales</taxon>
        <taxon>Legionellaceae</taxon>
        <taxon>Legionella</taxon>
    </lineage>
</organism>
<dbReference type="EMBL" id="BMOB01000005">
    <property type="protein sequence ID" value="GGI85333.1"/>
    <property type="molecule type" value="Genomic_DNA"/>
</dbReference>
<gene>
    <name evidence="11" type="primary">yghD</name>
    <name evidence="11" type="ORF">GCM10007966_12460</name>
</gene>
<evidence type="ECO:0000256" key="1">
    <source>
        <dbReference type="ARBA" id="ARBA00004377"/>
    </source>
</evidence>
<evidence type="ECO:0000256" key="7">
    <source>
        <dbReference type="ARBA" id="ARBA00022927"/>
    </source>
</evidence>
<dbReference type="AlphaFoldDB" id="A0A917NBT0"/>
<dbReference type="Gene3D" id="3.30.1360.100">
    <property type="entry name" value="General secretion pathway protein M, EpsM"/>
    <property type="match status" value="1"/>
</dbReference>
<keyword evidence="9 10" id="KW-0472">Membrane</keyword>
<dbReference type="InterPro" id="IPR007690">
    <property type="entry name" value="T2SS_GspM"/>
</dbReference>
<evidence type="ECO:0000256" key="3">
    <source>
        <dbReference type="ARBA" id="ARBA00022448"/>
    </source>
</evidence>
<dbReference type="Proteomes" id="UP000630149">
    <property type="component" value="Unassembled WGS sequence"/>
</dbReference>
<keyword evidence="12" id="KW-1185">Reference proteome</keyword>
<reference evidence="11" key="2">
    <citation type="submission" date="2020-09" db="EMBL/GenBank/DDBJ databases">
        <authorList>
            <person name="Sun Q."/>
            <person name="Ohkuma M."/>
        </authorList>
    </citation>
    <scope>NUCLEOTIDE SEQUENCE</scope>
    <source>
        <strain evidence="11">JCM 13919</strain>
    </source>
</reference>
<keyword evidence="5" id="KW-0997">Cell inner membrane</keyword>
<proteinExistence type="inferred from homology"/>
<sequence>MKNYWQNLNERDRLALVLGSAVVIVYLIYLIVFSPLYNALEQKTVQHKEQQETLAWMKQVRGQKNQLKPQQNLTNTQLLSLLSRKLKNPLFQPFPYQLQQLSGGDIQLSFESVPFVMFMQWLRQLHQTYAFSIKQFNAQRLDASGLAKISFILSAKERP</sequence>
<dbReference type="GO" id="GO:0015628">
    <property type="term" value="P:protein secretion by the type II secretion system"/>
    <property type="evidence" value="ECO:0007669"/>
    <property type="project" value="InterPro"/>
</dbReference>
<protein>
    <submittedName>
        <fullName evidence="11">General secretion pathway protein GspM</fullName>
    </submittedName>
</protein>
<keyword evidence="8 10" id="KW-1133">Transmembrane helix</keyword>
<dbReference type="OrthoDB" id="6624834at2"/>
<evidence type="ECO:0000256" key="8">
    <source>
        <dbReference type="ARBA" id="ARBA00022989"/>
    </source>
</evidence>
<dbReference type="RefSeq" id="WP_131776668.1">
    <property type="nucleotide sequence ID" value="NZ_BMOB01000005.1"/>
</dbReference>
<keyword evidence="3" id="KW-0813">Transport</keyword>
<dbReference type="SUPFAM" id="SSF103054">
    <property type="entry name" value="General secretion pathway protein M, EpsM"/>
    <property type="match status" value="1"/>
</dbReference>
<evidence type="ECO:0000313" key="11">
    <source>
        <dbReference type="EMBL" id="GGI85333.1"/>
    </source>
</evidence>
<dbReference type="InterPro" id="IPR023229">
    <property type="entry name" value="T2SS_M_periplasmic_sf"/>
</dbReference>
<evidence type="ECO:0000256" key="4">
    <source>
        <dbReference type="ARBA" id="ARBA00022475"/>
    </source>
</evidence>
<accession>A0A917NBT0</accession>
<dbReference type="GO" id="GO:0005886">
    <property type="term" value="C:plasma membrane"/>
    <property type="evidence" value="ECO:0007669"/>
    <property type="project" value="UniProtKB-SubCell"/>
</dbReference>
<dbReference type="GO" id="GO:0015627">
    <property type="term" value="C:type II protein secretion system complex"/>
    <property type="evidence" value="ECO:0007669"/>
    <property type="project" value="InterPro"/>
</dbReference>
<evidence type="ECO:0000256" key="5">
    <source>
        <dbReference type="ARBA" id="ARBA00022519"/>
    </source>
</evidence>
<reference evidence="11" key="1">
    <citation type="journal article" date="2014" name="Int. J. Syst. Evol. Microbiol.">
        <title>Complete genome sequence of Corynebacterium casei LMG S-19264T (=DSM 44701T), isolated from a smear-ripened cheese.</title>
        <authorList>
            <consortium name="US DOE Joint Genome Institute (JGI-PGF)"/>
            <person name="Walter F."/>
            <person name="Albersmeier A."/>
            <person name="Kalinowski J."/>
            <person name="Ruckert C."/>
        </authorList>
    </citation>
    <scope>NUCLEOTIDE SEQUENCE</scope>
    <source>
        <strain evidence="11">JCM 13919</strain>
    </source>
</reference>